<dbReference type="AlphaFoldDB" id="A0A6N7Z1L9"/>
<organism evidence="4 5">
    <name type="scientific">Amycolatopsis pithecellobii</name>
    <dbReference type="NCBI Taxonomy" id="664692"/>
    <lineage>
        <taxon>Bacteria</taxon>
        <taxon>Bacillati</taxon>
        <taxon>Actinomycetota</taxon>
        <taxon>Actinomycetes</taxon>
        <taxon>Pseudonocardiales</taxon>
        <taxon>Pseudonocardiaceae</taxon>
        <taxon>Amycolatopsis</taxon>
    </lineage>
</organism>
<dbReference type="Pfam" id="PF00106">
    <property type="entry name" value="adh_short"/>
    <property type="match status" value="1"/>
</dbReference>
<dbReference type="InterPro" id="IPR020904">
    <property type="entry name" value="Sc_DH/Rdtase_CS"/>
</dbReference>
<dbReference type="PROSITE" id="PS00061">
    <property type="entry name" value="ADH_SHORT"/>
    <property type="match status" value="1"/>
</dbReference>
<dbReference type="SUPFAM" id="SSF51735">
    <property type="entry name" value="NAD(P)-binding Rossmann-fold domains"/>
    <property type="match status" value="1"/>
</dbReference>
<protein>
    <submittedName>
        <fullName evidence="4">SDR family NAD(P)-dependent oxidoreductase</fullName>
    </submittedName>
</protein>
<evidence type="ECO:0000313" key="4">
    <source>
        <dbReference type="EMBL" id="MTD54699.1"/>
    </source>
</evidence>
<dbReference type="EMBL" id="WMBA01000014">
    <property type="protein sequence ID" value="MTD54699.1"/>
    <property type="molecule type" value="Genomic_DNA"/>
</dbReference>
<proteinExistence type="inferred from homology"/>
<keyword evidence="2" id="KW-0560">Oxidoreductase</keyword>
<reference evidence="4 5" key="1">
    <citation type="submission" date="2019-11" db="EMBL/GenBank/DDBJ databases">
        <title>Draft genome of Amycolatopsis RM579.</title>
        <authorList>
            <person name="Duangmal K."/>
            <person name="Mingma R."/>
        </authorList>
    </citation>
    <scope>NUCLEOTIDE SEQUENCE [LARGE SCALE GENOMIC DNA]</scope>
    <source>
        <strain evidence="4 5">RM579</strain>
    </source>
</reference>
<sequence length="267" mass="28900">MAFAGTILVTGSTDGVGRRVVEKLAAEGSRLLVHGRDGTRGKEVVEAVDRAGGSAEFLRADFASLDDVRDLAHAIKAEYGHLDVLINNAGIARVDSARRESHDGHELHFAVNYLAPVLLTHLLRPVLGGEKPSRVVNLTSAAQDPIDFDDVMLERHYSGYRAYGQSKLADIMFTFDLAREWDGTNITVNCLHPGDHLDTVPVRAAGIRPSHSADYGADNTIALATGAGRSGDYFHGRRKSRASSQAYDGASRRRLRELTMELIGLAA</sequence>
<dbReference type="RefSeq" id="WP_154756920.1">
    <property type="nucleotide sequence ID" value="NZ_WMBA01000014.1"/>
</dbReference>
<dbReference type="PANTHER" id="PTHR43157">
    <property type="entry name" value="PHOSPHATIDYLINOSITOL-GLYCAN BIOSYNTHESIS CLASS F PROTEIN-RELATED"/>
    <property type="match status" value="1"/>
</dbReference>
<evidence type="ECO:0000313" key="5">
    <source>
        <dbReference type="Proteomes" id="UP000440096"/>
    </source>
</evidence>
<dbReference type="PRINTS" id="PR00080">
    <property type="entry name" value="SDRFAMILY"/>
</dbReference>
<evidence type="ECO:0000256" key="2">
    <source>
        <dbReference type="ARBA" id="ARBA00023002"/>
    </source>
</evidence>
<gene>
    <name evidence="4" type="ORF">GKO32_12010</name>
</gene>
<dbReference type="PANTHER" id="PTHR43157:SF31">
    <property type="entry name" value="PHOSPHATIDYLINOSITOL-GLYCAN BIOSYNTHESIS CLASS F PROTEIN"/>
    <property type="match status" value="1"/>
</dbReference>
<dbReference type="Gene3D" id="3.40.50.720">
    <property type="entry name" value="NAD(P)-binding Rossmann-like Domain"/>
    <property type="match status" value="1"/>
</dbReference>
<dbReference type="InterPro" id="IPR002347">
    <property type="entry name" value="SDR_fam"/>
</dbReference>
<accession>A0A6N7Z1L9</accession>
<keyword evidence="5" id="KW-1185">Reference proteome</keyword>
<dbReference type="Proteomes" id="UP000440096">
    <property type="component" value="Unassembled WGS sequence"/>
</dbReference>
<dbReference type="OrthoDB" id="3237043at2"/>
<comment type="caution">
    <text evidence="4">The sequence shown here is derived from an EMBL/GenBank/DDBJ whole genome shotgun (WGS) entry which is preliminary data.</text>
</comment>
<dbReference type="PRINTS" id="PR00081">
    <property type="entry name" value="GDHRDH"/>
</dbReference>
<dbReference type="InterPro" id="IPR036291">
    <property type="entry name" value="NAD(P)-bd_dom_sf"/>
</dbReference>
<name>A0A6N7Z1L9_9PSEU</name>
<comment type="similarity">
    <text evidence="1 3">Belongs to the short-chain dehydrogenases/reductases (SDR) family.</text>
</comment>
<evidence type="ECO:0000256" key="1">
    <source>
        <dbReference type="ARBA" id="ARBA00006484"/>
    </source>
</evidence>
<dbReference type="GO" id="GO:0016491">
    <property type="term" value="F:oxidoreductase activity"/>
    <property type="evidence" value="ECO:0007669"/>
    <property type="project" value="UniProtKB-KW"/>
</dbReference>
<evidence type="ECO:0000256" key="3">
    <source>
        <dbReference type="RuleBase" id="RU000363"/>
    </source>
</evidence>